<dbReference type="SUPFAM" id="SSF53335">
    <property type="entry name" value="S-adenosyl-L-methionine-dependent methyltransferases"/>
    <property type="match status" value="1"/>
</dbReference>
<dbReference type="CDD" id="cd02440">
    <property type="entry name" value="AdoMet_MTases"/>
    <property type="match status" value="1"/>
</dbReference>
<keyword evidence="3" id="KW-1185">Reference proteome</keyword>
<reference evidence="2" key="1">
    <citation type="journal article" date="2005" name="Int. J. Syst. Evol. Microbiol.">
        <title>Methanofollis formosanus sp. nov., isolated from a fish pond.</title>
        <authorList>
            <person name="Wu S.Y."/>
            <person name="Chen S.C."/>
            <person name="Lai M.C."/>
        </authorList>
    </citation>
    <scope>NUCLEOTIDE SEQUENCE</scope>
    <source>
        <strain evidence="2">ML15</strain>
    </source>
</reference>
<reference evidence="2" key="2">
    <citation type="submission" date="2019-03" db="EMBL/GenBank/DDBJ databases">
        <authorList>
            <person name="Chen S.-C."/>
            <person name="Wu S.-Y."/>
            <person name="Lai M.-C."/>
        </authorList>
    </citation>
    <scope>NUCLEOTIDE SEQUENCE</scope>
    <source>
        <strain evidence="2">ML15</strain>
    </source>
</reference>
<keyword evidence="2" id="KW-0489">Methyltransferase</keyword>
<accession>A0A8G1A2P8</accession>
<dbReference type="InterPro" id="IPR041698">
    <property type="entry name" value="Methyltransf_25"/>
</dbReference>
<dbReference type="Pfam" id="PF13649">
    <property type="entry name" value="Methyltransf_25"/>
    <property type="match status" value="1"/>
</dbReference>
<evidence type="ECO:0000259" key="1">
    <source>
        <dbReference type="Pfam" id="PF13649"/>
    </source>
</evidence>
<sequence length="301" mass="33908">MSLVPLCGSWENSNYFFAFSKLFSSMKVANTDWNQVWADRVRANRAVPGFRTGKDLWEEKKVAAEYRVPTDRVAATLARLPLMPRLSVLDIGAGPGTLALPLAREVQSVTAVEPAAGMMSVLEEKARVRDCRNIRAVQKRWEAVDPACDLEGPYDLVVASFSLAMENLAASLEKMDAVASGSIHLFWFADLPGWERHYLEIWPPLHGAPYSPVPKADVVFNLLWQMEYHPNLVQMPLIQEEYFRDLEEAVAHYAPKFGVAGAGEEEVVREALGRWLVREGDGLVLRERSRAAHIWWEKEGD</sequence>
<evidence type="ECO:0000313" key="3">
    <source>
        <dbReference type="Proteomes" id="UP000826709"/>
    </source>
</evidence>
<dbReference type="InterPro" id="IPR050723">
    <property type="entry name" value="CFA/CMAS"/>
</dbReference>
<dbReference type="GO" id="GO:0008168">
    <property type="term" value="F:methyltransferase activity"/>
    <property type="evidence" value="ECO:0007669"/>
    <property type="project" value="UniProtKB-KW"/>
</dbReference>
<feature type="domain" description="Methyltransferase" evidence="1">
    <location>
        <begin position="88"/>
        <end position="176"/>
    </location>
</feature>
<evidence type="ECO:0000313" key="2">
    <source>
        <dbReference type="EMBL" id="QYZ79331.1"/>
    </source>
</evidence>
<dbReference type="EMBL" id="CP037968">
    <property type="protein sequence ID" value="QYZ79331.1"/>
    <property type="molecule type" value="Genomic_DNA"/>
</dbReference>
<keyword evidence="2" id="KW-0808">Transferase</keyword>
<dbReference type="Proteomes" id="UP000826709">
    <property type="component" value="Chromosome"/>
</dbReference>
<dbReference type="PANTHER" id="PTHR43667">
    <property type="entry name" value="CYCLOPROPANE-FATTY-ACYL-PHOSPHOLIPID SYNTHASE"/>
    <property type="match status" value="1"/>
</dbReference>
<dbReference type="KEGG" id="mfk:E2N92_07770"/>
<dbReference type="GO" id="GO:0032259">
    <property type="term" value="P:methylation"/>
    <property type="evidence" value="ECO:0007669"/>
    <property type="project" value="UniProtKB-KW"/>
</dbReference>
<proteinExistence type="predicted"/>
<dbReference type="AlphaFoldDB" id="A0A8G1A2P8"/>
<name>A0A8G1A2P8_9EURY</name>
<protein>
    <submittedName>
        <fullName evidence="2">Class I SAM-dependent methyltransferase</fullName>
    </submittedName>
</protein>
<dbReference type="Gene3D" id="3.40.50.150">
    <property type="entry name" value="Vaccinia Virus protein VP39"/>
    <property type="match status" value="1"/>
</dbReference>
<gene>
    <name evidence="2" type="ORF">E2N92_07770</name>
</gene>
<dbReference type="PANTHER" id="PTHR43667:SF2">
    <property type="entry name" value="FATTY ACID C-METHYL TRANSFERASE"/>
    <property type="match status" value="1"/>
</dbReference>
<organism evidence="2 3">
    <name type="scientific">Methanofollis formosanus</name>
    <dbReference type="NCBI Taxonomy" id="299308"/>
    <lineage>
        <taxon>Archaea</taxon>
        <taxon>Methanobacteriati</taxon>
        <taxon>Methanobacteriota</taxon>
        <taxon>Stenosarchaea group</taxon>
        <taxon>Methanomicrobia</taxon>
        <taxon>Methanomicrobiales</taxon>
        <taxon>Methanomicrobiaceae</taxon>
        <taxon>Methanofollis</taxon>
    </lineage>
</organism>
<dbReference type="InterPro" id="IPR029063">
    <property type="entry name" value="SAM-dependent_MTases_sf"/>
</dbReference>